<dbReference type="Proteomes" id="UP000257004">
    <property type="component" value="Unassembled WGS sequence"/>
</dbReference>
<dbReference type="AlphaFoldDB" id="A0A3D9FYH9"/>
<protein>
    <submittedName>
        <fullName evidence="1">Uncharacterized protein</fullName>
    </submittedName>
</protein>
<evidence type="ECO:0000313" key="2">
    <source>
        <dbReference type="Proteomes" id="UP000257004"/>
    </source>
</evidence>
<dbReference type="RefSeq" id="WP_167443843.1">
    <property type="nucleotide sequence ID" value="NZ_QRDQ01000008.1"/>
</dbReference>
<evidence type="ECO:0000313" key="1">
    <source>
        <dbReference type="EMBL" id="RED25177.1"/>
    </source>
</evidence>
<dbReference type="EMBL" id="QRDQ01000008">
    <property type="protein sequence ID" value="RED25177.1"/>
    <property type="molecule type" value="Genomic_DNA"/>
</dbReference>
<accession>A0A3D9FYH9</accession>
<comment type="caution">
    <text evidence="1">The sequence shown here is derived from an EMBL/GenBank/DDBJ whole genome shotgun (WGS) entry which is preliminary data.</text>
</comment>
<organism evidence="1 2">
    <name type="scientific">Flavobacterium cutihirudinis</name>
    <dbReference type="NCBI Taxonomy" id="1265740"/>
    <lineage>
        <taxon>Bacteria</taxon>
        <taxon>Pseudomonadati</taxon>
        <taxon>Bacteroidota</taxon>
        <taxon>Flavobacteriia</taxon>
        <taxon>Flavobacteriales</taxon>
        <taxon>Flavobacteriaceae</taxon>
        <taxon>Flavobacterium</taxon>
    </lineage>
</organism>
<reference evidence="1 2" key="1">
    <citation type="submission" date="2018-07" db="EMBL/GenBank/DDBJ databases">
        <title>Genomic Encyclopedia of Archaeal and Bacterial Type Strains, Phase II (KMG-II): from individual species to whole genera.</title>
        <authorList>
            <person name="Goeker M."/>
        </authorList>
    </citation>
    <scope>NUCLEOTIDE SEQUENCE [LARGE SCALE GENOMIC DNA]</scope>
    <source>
        <strain evidence="1 2">DSM 25795</strain>
    </source>
</reference>
<keyword evidence="2" id="KW-1185">Reference proteome</keyword>
<proteinExistence type="predicted"/>
<sequence length="55" mass="5982">MLKRILNLEGAEKLTTSEQKSIFGEVPCDSTDTNAPVKAGEHYAVADGDRQCTNK</sequence>
<gene>
    <name evidence="1" type="ORF">BD847_1922</name>
</gene>
<name>A0A3D9FYH9_9FLAO</name>